<dbReference type="EMBL" id="JAUOQI010000021">
    <property type="protein sequence ID" value="MDO6579548.1"/>
    <property type="molecule type" value="Genomic_DNA"/>
</dbReference>
<dbReference type="KEGG" id="asq:AVL57_09685"/>
<proteinExistence type="predicted"/>
<evidence type="ECO:0000313" key="1">
    <source>
        <dbReference type="EMBL" id="AMJ74216.1"/>
    </source>
</evidence>
<dbReference type="PANTHER" id="PTHR34598">
    <property type="entry name" value="BLL6449 PROTEIN"/>
    <property type="match status" value="1"/>
</dbReference>
<keyword evidence="3" id="KW-1185">Reference proteome</keyword>
<dbReference type="RefSeq" id="WP_057792921.1">
    <property type="nucleotide sequence ID" value="NZ_CP013926.1"/>
</dbReference>
<reference evidence="2" key="2">
    <citation type="submission" date="2023-07" db="EMBL/GenBank/DDBJ databases">
        <title>Genome content predicts the carbon catabolic preferences of heterotrophic bacteria.</title>
        <authorList>
            <person name="Gralka M."/>
        </authorList>
    </citation>
    <scope>NUCLEOTIDE SEQUENCE</scope>
    <source>
        <strain evidence="2">F2M12</strain>
    </source>
</reference>
<accession>A0AAW7Z8X4</accession>
<organism evidence="2 4">
    <name type="scientific">Alteromonas stellipolaris</name>
    <dbReference type="NCBI Taxonomy" id="233316"/>
    <lineage>
        <taxon>Bacteria</taxon>
        <taxon>Pseudomonadati</taxon>
        <taxon>Pseudomonadota</taxon>
        <taxon>Gammaproteobacteria</taxon>
        <taxon>Alteromonadales</taxon>
        <taxon>Alteromonadaceae</taxon>
        <taxon>Alteromonas/Salinimonas group</taxon>
        <taxon>Alteromonas</taxon>
    </lineage>
</organism>
<dbReference type="InterPro" id="IPR044053">
    <property type="entry name" value="AsaB-like"/>
</dbReference>
<name>A0AAW7Z8X4_9ALTE</name>
<evidence type="ECO:0000313" key="2">
    <source>
        <dbReference type="EMBL" id="MDO6579548.1"/>
    </source>
</evidence>
<dbReference type="AlphaFoldDB" id="A0AAW7Z8X4"/>
<sequence>MTTATATVHYHVKTNEVQAFHFDVDGIVGNLISPELISAKVPVTDIRKKTCSVNFDEDGITFINAPTKVHAFDESRAWASDYESELTAILQQQIKAKEVIVFDHTVRIDDPIATRRPARNVHNDYSEGGVGKRLVDILGVQRAQEFQQEHFGFVNVWRPVEYKIPSSPLGFICPRSMEADDWMNIELEYPDRKGQILGVAENKGHEWFYQSEMTPEEAIIFNIYDNRGRPHLAHSALDMEGDTAVTKPRKSIETRTLVRY</sequence>
<dbReference type="EMBL" id="CP013926">
    <property type="protein sequence ID" value="AMJ74216.1"/>
    <property type="molecule type" value="Genomic_DNA"/>
</dbReference>
<evidence type="ECO:0000313" key="3">
    <source>
        <dbReference type="Proteomes" id="UP000056750"/>
    </source>
</evidence>
<reference evidence="1 3" key="1">
    <citation type="submission" date="2015-12" db="EMBL/GenBank/DDBJ databases">
        <title>Intraspecies pangenome expansion in the marine bacterium Alteromonas.</title>
        <authorList>
            <person name="Lopez-Perez M."/>
            <person name="Rodriguez-Valera F."/>
        </authorList>
    </citation>
    <scope>NUCLEOTIDE SEQUENCE [LARGE SCALE GENOMIC DNA]</scope>
    <source>
        <strain evidence="1 3">LMG 21861</strain>
    </source>
</reference>
<dbReference type="Proteomes" id="UP001170717">
    <property type="component" value="Unassembled WGS sequence"/>
</dbReference>
<protein>
    <submittedName>
        <fullName evidence="2">CmcJ/NvfI family oxidoreductase</fullName>
    </submittedName>
</protein>
<dbReference type="NCBIfam" id="NF041278">
    <property type="entry name" value="CmcJ_NvfI_EfuI"/>
    <property type="match status" value="1"/>
</dbReference>
<dbReference type="GO" id="GO:0016491">
    <property type="term" value="F:oxidoreductase activity"/>
    <property type="evidence" value="ECO:0007669"/>
    <property type="project" value="InterPro"/>
</dbReference>
<gene>
    <name evidence="1" type="ORF">AVL57_09685</name>
    <name evidence="2" type="ORF">Q4527_19270</name>
</gene>
<dbReference type="Proteomes" id="UP000056750">
    <property type="component" value="Chromosome"/>
</dbReference>
<evidence type="ECO:0000313" key="4">
    <source>
        <dbReference type="Proteomes" id="UP001170717"/>
    </source>
</evidence>
<dbReference type="PANTHER" id="PTHR34598:SF3">
    <property type="entry name" value="OXIDOREDUCTASE AN1597"/>
    <property type="match status" value="1"/>
</dbReference>